<dbReference type="AlphaFoldDB" id="A0A9P0FTB7"/>
<keyword evidence="3" id="KW-1185">Reference proteome</keyword>
<protein>
    <submittedName>
        <fullName evidence="2">Uncharacterized protein</fullName>
    </submittedName>
</protein>
<dbReference type="EMBL" id="LR824017">
    <property type="protein sequence ID" value="CAH0585786.1"/>
    <property type="molecule type" value="Genomic_DNA"/>
</dbReference>
<feature type="coiled-coil region" evidence="1">
    <location>
        <begin position="50"/>
        <end position="77"/>
    </location>
</feature>
<gene>
    <name evidence="2" type="ORF">CINC_LOCUS3064</name>
</gene>
<dbReference type="OrthoDB" id="7190055at2759"/>
<evidence type="ECO:0000256" key="1">
    <source>
        <dbReference type="SAM" id="Coils"/>
    </source>
</evidence>
<evidence type="ECO:0000313" key="3">
    <source>
        <dbReference type="Proteomes" id="UP001154114"/>
    </source>
</evidence>
<sequence>MSCSTTTYCADEKCLNVLYTKHKPSPQRFLESDNKIKAIKQYKKVITDIAKEALNHVAEIREEFKKANDVRKKHLENIAMVVRAHQKQNIIIDKFLGDVEQFVCRFKEELDKIQELFGHIVKKLPRSVL</sequence>
<keyword evidence="1" id="KW-0175">Coiled coil</keyword>
<proteinExistence type="predicted"/>
<dbReference type="Proteomes" id="UP001154114">
    <property type="component" value="Chromosome 14"/>
</dbReference>
<reference evidence="2" key="1">
    <citation type="submission" date="2021-12" db="EMBL/GenBank/DDBJ databases">
        <authorList>
            <person name="King R."/>
        </authorList>
    </citation>
    <scope>NUCLEOTIDE SEQUENCE</scope>
</reference>
<accession>A0A9P0FTB7</accession>
<organism evidence="2 3">
    <name type="scientific">Chrysodeixis includens</name>
    <name type="common">Soybean looper</name>
    <name type="synonym">Pseudoplusia includens</name>
    <dbReference type="NCBI Taxonomy" id="689277"/>
    <lineage>
        <taxon>Eukaryota</taxon>
        <taxon>Metazoa</taxon>
        <taxon>Ecdysozoa</taxon>
        <taxon>Arthropoda</taxon>
        <taxon>Hexapoda</taxon>
        <taxon>Insecta</taxon>
        <taxon>Pterygota</taxon>
        <taxon>Neoptera</taxon>
        <taxon>Endopterygota</taxon>
        <taxon>Lepidoptera</taxon>
        <taxon>Glossata</taxon>
        <taxon>Ditrysia</taxon>
        <taxon>Noctuoidea</taxon>
        <taxon>Noctuidae</taxon>
        <taxon>Plusiinae</taxon>
        <taxon>Chrysodeixis</taxon>
    </lineage>
</organism>
<name>A0A9P0FTB7_CHRIL</name>
<evidence type="ECO:0000313" key="2">
    <source>
        <dbReference type="EMBL" id="CAH0585786.1"/>
    </source>
</evidence>